<dbReference type="Proteomes" id="UP000647587">
    <property type="component" value="Unassembled WGS sequence"/>
</dbReference>
<dbReference type="EC" id="3.6.1.41" evidence="1"/>
<evidence type="ECO:0000256" key="2">
    <source>
        <dbReference type="ARBA" id="ARBA00022723"/>
    </source>
</evidence>
<evidence type="ECO:0000256" key="1">
    <source>
        <dbReference type="ARBA" id="ARBA00012506"/>
    </source>
</evidence>
<dbReference type="InterPro" id="IPR051094">
    <property type="entry name" value="Diverse_Catalytic_Enzymes"/>
</dbReference>
<comment type="caution">
    <text evidence="9">The sequence shown here is derived from an EMBL/GenBank/DDBJ whole genome shotgun (WGS) entry which is preliminary data.</text>
</comment>
<evidence type="ECO:0000256" key="5">
    <source>
        <dbReference type="ARBA" id="ARBA00023004"/>
    </source>
</evidence>
<protein>
    <recommendedName>
        <fullName evidence="1">bis(5'-nucleosyl)-tetraphosphatase (symmetrical)</fullName>
        <ecNumber evidence="1">3.6.1.41</ecNumber>
    </recommendedName>
</protein>
<evidence type="ECO:0000313" key="10">
    <source>
        <dbReference type="Proteomes" id="UP000647587"/>
    </source>
</evidence>
<keyword evidence="2" id="KW-0479">Metal-binding</keyword>
<dbReference type="InterPro" id="IPR003607">
    <property type="entry name" value="HD/PDEase_dom"/>
</dbReference>
<dbReference type="PROSITE" id="PS51831">
    <property type="entry name" value="HD"/>
    <property type="match status" value="1"/>
</dbReference>
<keyword evidence="3" id="KW-0547">Nucleotide-binding</keyword>
<reference evidence="10" key="1">
    <citation type="journal article" date="2019" name="Int. J. Syst. Evol. Microbiol.">
        <title>The Global Catalogue of Microorganisms (GCM) 10K type strain sequencing project: providing services to taxonomists for standard genome sequencing and annotation.</title>
        <authorList>
            <consortium name="The Broad Institute Genomics Platform"/>
            <consortium name="The Broad Institute Genome Sequencing Center for Infectious Disease"/>
            <person name="Wu L."/>
            <person name="Ma J."/>
        </authorList>
    </citation>
    <scope>NUCLEOTIDE SEQUENCE [LARGE SCALE GENOMIC DNA]</scope>
    <source>
        <strain evidence="10">JCM 30331</strain>
    </source>
</reference>
<keyword evidence="5" id="KW-0408">Iron</keyword>
<dbReference type="NCBIfam" id="TIGR00488">
    <property type="entry name" value="bis(5'-nucleosyl)-tetraphosphatase (symmetrical) YqeK"/>
    <property type="match status" value="1"/>
</dbReference>
<feature type="compositionally biased region" description="Polar residues" evidence="7">
    <location>
        <begin position="229"/>
        <end position="242"/>
    </location>
</feature>
<feature type="region of interest" description="Disordered" evidence="7">
    <location>
        <begin position="219"/>
        <end position="259"/>
    </location>
</feature>
<dbReference type="Gene3D" id="1.10.3210.10">
    <property type="entry name" value="Hypothetical protein af1432"/>
    <property type="match status" value="1"/>
</dbReference>
<evidence type="ECO:0000256" key="7">
    <source>
        <dbReference type="SAM" id="MobiDB-lite"/>
    </source>
</evidence>
<feature type="domain" description="HD" evidence="8">
    <location>
        <begin position="54"/>
        <end position="164"/>
    </location>
</feature>
<evidence type="ECO:0000259" key="8">
    <source>
        <dbReference type="PROSITE" id="PS51831"/>
    </source>
</evidence>
<name>A0ABQ2EVV0_9DEIO</name>
<organism evidence="9 10">
    <name type="scientific">Deinococcus malanensis</name>
    <dbReference type="NCBI Taxonomy" id="1706855"/>
    <lineage>
        <taxon>Bacteria</taxon>
        <taxon>Thermotogati</taxon>
        <taxon>Deinococcota</taxon>
        <taxon>Deinococci</taxon>
        <taxon>Deinococcales</taxon>
        <taxon>Deinococcaceae</taxon>
        <taxon>Deinococcus</taxon>
    </lineage>
</organism>
<evidence type="ECO:0000256" key="6">
    <source>
        <dbReference type="ARBA" id="ARBA00049417"/>
    </source>
</evidence>
<sequence length="259" mass="28720">MHQTAGRAMSVYSAYDVGQRPHKRVTTEVLSPEHSLLDWLVWEDRVRLMVRPRRFEHVLRVAELARHIALANGADPERAYAAGILHDIARDLPDAELLRLAPPECSIDSAHPLALHGRAARTLLTRWGYHDPVVLEAVEDHTTGPRGGNDVSACVYIADVSEPGRGVNADIRELALEDLTGALERAIVSKVTYLQGRGIQVHPRTLRAYYALPCIQQESETPTMPKPSSELSELTMPESSCGQPDATRRDPARRDPARP</sequence>
<feature type="compositionally biased region" description="Basic and acidic residues" evidence="7">
    <location>
        <begin position="246"/>
        <end position="259"/>
    </location>
</feature>
<dbReference type="CDD" id="cd00077">
    <property type="entry name" value="HDc"/>
    <property type="match status" value="1"/>
</dbReference>
<accession>A0ABQ2EVV0</accession>
<keyword evidence="4" id="KW-0378">Hydrolase</keyword>
<dbReference type="InterPro" id="IPR006674">
    <property type="entry name" value="HD_domain"/>
</dbReference>
<dbReference type="PANTHER" id="PTHR35795:SF1">
    <property type="entry name" value="BIS(5'-NUCLEOSYL)-TETRAPHOSPHATASE, SYMMETRICAL"/>
    <property type="match status" value="1"/>
</dbReference>
<dbReference type="Pfam" id="PF01966">
    <property type="entry name" value="HD"/>
    <property type="match status" value="1"/>
</dbReference>
<dbReference type="EMBL" id="BMPP01000006">
    <property type="protein sequence ID" value="GGK24761.1"/>
    <property type="molecule type" value="Genomic_DNA"/>
</dbReference>
<dbReference type="SUPFAM" id="SSF109604">
    <property type="entry name" value="HD-domain/PDEase-like"/>
    <property type="match status" value="1"/>
</dbReference>
<evidence type="ECO:0000313" key="9">
    <source>
        <dbReference type="EMBL" id="GGK24761.1"/>
    </source>
</evidence>
<dbReference type="SMART" id="SM00471">
    <property type="entry name" value="HDc"/>
    <property type="match status" value="1"/>
</dbReference>
<evidence type="ECO:0000256" key="3">
    <source>
        <dbReference type="ARBA" id="ARBA00022741"/>
    </source>
</evidence>
<proteinExistence type="predicted"/>
<gene>
    <name evidence="9" type="ORF">GCM10008955_17960</name>
</gene>
<comment type="catalytic activity">
    <reaction evidence="6">
        <text>P(1),P(4)-bis(5'-adenosyl) tetraphosphate + H2O = 2 ADP + 2 H(+)</text>
        <dbReference type="Rhea" id="RHEA:24252"/>
        <dbReference type="ChEBI" id="CHEBI:15377"/>
        <dbReference type="ChEBI" id="CHEBI:15378"/>
        <dbReference type="ChEBI" id="CHEBI:58141"/>
        <dbReference type="ChEBI" id="CHEBI:456216"/>
        <dbReference type="EC" id="3.6.1.41"/>
    </reaction>
</comment>
<evidence type="ECO:0000256" key="4">
    <source>
        <dbReference type="ARBA" id="ARBA00022801"/>
    </source>
</evidence>
<keyword evidence="10" id="KW-1185">Reference proteome</keyword>
<dbReference type="PANTHER" id="PTHR35795">
    <property type="entry name" value="SLR1885 PROTEIN"/>
    <property type="match status" value="1"/>
</dbReference>
<dbReference type="InterPro" id="IPR005249">
    <property type="entry name" value="YqeK"/>
</dbReference>